<accession>A0A290WWH2</accession>
<name>A0A290WWH2_9BURK</name>
<dbReference type="EMBL" id="CP023422">
    <property type="protein sequence ID" value="ATD61048.1"/>
    <property type="molecule type" value="Genomic_DNA"/>
</dbReference>
<keyword evidence="2" id="KW-1185">Reference proteome</keyword>
<dbReference type="AlphaFoldDB" id="A0A290WWH2"/>
<gene>
    <name evidence="1" type="ORF">CNX70_13405</name>
</gene>
<dbReference type="KEGG" id="jsv:CNX70_13405"/>
<reference evidence="1 2" key="1">
    <citation type="submission" date="2017-09" db="EMBL/GenBank/DDBJ databases">
        <title>Complete genome sequence of Janthinobacterium svalbardensis PAMC 27463.</title>
        <authorList>
            <person name="Cho Y.-J."/>
            <person name="Cho A."/>
            <person name="Kim O.-S."/>
            <person name="Lee J.-I."/>
        </authorList>
    </citation>
    <scope>NUCLEOTIDE SEQUENCE [LARGE SCALE GENOMIC DNA]</scope>
    <source>
        <strain evidence="1 2">PAMC 27463</strain>
    </source>
</reference>
<organism evidence="1 2">
    <name type="scientific">Janthinobacterium svalbardensis</name>
    <dbReference type="NCBI Taxonomy" id="368607"/>
    <lineage>
        <taxon>Bacteria</taxon>
        <taxon>Pseudomonadati</taxon>
        <taxon>Pseudomonadota</taxon>
        <taxon>Betaproteobacteria</taxon>
        <taxon>Burkholderiales</taxon>
        <taxon>Oxalobacteraceae</taxon>
        <taxon>Janthinobacterium</taxon>
    </lineage>
</organism>
<dbReference type="Proteomes" id="UP000218437">
    <property type="component" value="Chromosome"/>
</dbReference>
<protein>
    <submittedName>
        <fullName evidence="1">Uncharacterized protein</fullName>
    </submittedName>
</protein>
<sequence length="573" mass="61552">MNSSFDNFILLFGIKNQPGGIMRAFGSGKRHASALSALFLLGGIAPPASTAADWTWWDSGWPKITAAKGSLEEQLETVFGQLSTDCAIWPKGKLKNNISQIPAPLKKEANLLGLSEQVNAVPFDSANRLMSFLFSSDDLNGDQSRRIDNNNYVLTDNLDLSALAAPRVGSDTLGYRHTCSSYLAAALDAGSSIPMASVSAALKTESKETANLVLIKGTFENPLYLRASAQDLPTLLRFWKAYAQGVGYTDKLRIIKGFSGVLSMRVKSTDRSMRFNVGAKSNVDLPMLSASLSSSAEITNSNNLLVSQYLTYVYANTPMASLFAPAPAPSQVQAAFALASIHTGSANGAYMFTDKPFEFWADIDAIPKDMCNINSWDVLSPAGATNLANSNYRVGQTENGVCRFTIAGDAPAGSRAPESIVLDYQIASRKSLQEKKGSVQLLLPGRLRVQASDHPAYRPPAVPVEGAKFGSGAINWTYQLDFFDTERAIDSNRLQQVHSIGQPVLACKEKNHALVENISVDTGGRIRLTLRPAAATALPAGEVCTLKGLALRVPAVNTTALLTRPIEAELLIP</sequence>
<evidence type="ECO:0000313" key="1">
    <source>
        <dbReference type="EMBL" id="ATD61048.1"/>
    </source>
</evidence>
<proteinExistence type="predicted"/>
<evidence type="ECO:0000313" key="2">
    <source>
        <dbReference type="Proteomes" id="UP000218437"/>
    </source>
</evidence>